<sequence length="241" mass="28158">MKIILTISLSVSILFSFYSQVFGIERYETLNTLQSIAKENQVEVSQWTIYSRGHVEYVKEQEDVEEYFLQIQKEHPEFTWHQEEEKVDHHFVITGTNEKNKEEINEKMTITAYPYNGQYELSKSYQLTGTRWTEDQQQFVTENYGELFSNSEMFYTIRGQLIKKGNLEQKAEHLVRSYGGKIVEGIYEEDFVSLSAFSKEIDTQTMMNGENEMNLQIGLRTSDALNKVDVTIGTPIITTEY</sequence>
<dbReference type="InterPro" id="IPR036209">
    <property type="entry name" value="YwmB-like_sf"/>
</dbReference>
<dbReference type="OrthoDB" id="2374820at2"/>
<dbReference type="STRING" id="930152.SAMN05216565_1135"/>
<evidence type="ECO:0000313" key="2">
    <source>
        <dbReference type="Proteomes" id="UP000199159"/>
    </source>
</evidence>
<gene>
    <name evidence="1" type="ORF">SAMN05216565_1135</name>
</gene>
<dbReference type="EMBL" id="FNJU01000013">
    <property type="protein sequence ID" value="SDP92379.1"/>
    <property type="molecule type" value="Genomic_DNA"/>
</dbReference>
<dbReference type="Gene3D" id="3.30.360.40">
    <property type="entry name" value="YwmB-like"/>
    <property type="match status" value="1"/>
</dbReference>
<dbReference type="InterPro" id="IPR014794">
    <property type="entry name" value="DUF1779"/>
</dbReference>
<dbReference type="AlphaFoldDB" id="A0A1H0WNZ6"/>
<organism evidence="1 2">
    <name type="scientific">Litchfieldia salsa</name>
    <dbReference type="NCBI Taxonomy" id="930152"/>
    <lineage>
        <taxon>Bacteria</taxon>
        <taxon>Bacillati</taxon>
        <taxon>Bacillota</taxon>
        <taxon>Bacilli</taxon>
        <taxon>Bacillales</taxon>
        <taxon>Bacillaceae</taxon>
        <taxon>Litchfieldia</taxon>
    </lineage>
</organism>
<dbReference type="Proteomes" id="UP000199159">
    <property type="component" value="Unassembled WGS sequence"/>
</dbReference>
<accession>A0A1H0WNZ6</accession>
<protein>
    <submittedName>
        <fullName evidence="1">TATA-box binding</fullName>
    </submittedName>
</protein>
<evidence type="ECO:0000313" key="1">
    <source>
        <dbReference type="EMBL" id="SDP92379.1"/>
    </source>
</evidence>
<reference evidence="2" key="1">
    <citation type="submission" date="2016-10" db="EMBL/GenBank/DDBJ databases">
        <authorList>
            <person name="Varghese N."/>
            <person name="Submissions S."/>
        </authorList>
    </citation>
    <scope>NUCLEOTIDE SEQUENCE [LARGE SCALE GENOMIC DNA]</scope>
    <source>
        <strain evidence="2">IBRC-M10078</strain>
    </source>
</reference>
<keyword evidence="2" id="KW-1185">Reference proteome</keyword>
<dbReference type="RefSeq" id="WP_090858166.1">
    <property type="nucleotide sequence ID" value="NZ_FNJU01000013.1"/>
</dbReference>
<proteinExistence type="predicted"/>
<dbReference type="SUPFAM" id="SSF143842">
    <property type="entry name" value="YwmB-like"/>
    <property type="match status" value="1"/>
</dbReference>
<dbReference type="Pfam" id="PF08680">
    <property type="entry name" value="DUF1779"/>
    <property type="match status" value="1"/>
</dbReference>
<dbReference type="Gene3D" id="3.30.2030.10">
    <property type="entry name" value="YwmB-like"/>
    <property type="match status" value="1"/>
</dbReference>
<name>A0A1H0WNZ6_9BACI</name>